<proteinExistence type="predicted"/>
<keyword evidence="3" id="KW-1185">Reference proteome</keyword>
<feature type="chain" id="PRO_5012954775" evidence="1">
    <location>
        <begin position="27"/>
        <end position="257"/>
    </location>
</feature>
<sequence length="257" mass="29229">MLVSSRRKPWMLVFLILAERLYCVMRQESSFVVGASSRASRKRTNCRAETGEMNFELEPVLKAAHKEWGRYFEKHAVQLLGSNYRPVLGRWDFDIDMGKKGQVDFLGVGNGIEAWQAFAKDYEAHMHNATYTKLQKPHFLIAEIGLTTQTLKKKFDDNATSLLLLESFVRSVESRNLSAVKCLVYDGADAEDFTKCHEATNFMDEGGVLINIPYLTAETILDKLNETTKLREEISMTSTSSVVWVRELIRKGKDCAV</sequence>
<dbReference type="Proteomes" id="UP000186817">
    <property type="component" value="Unassembled WGS sequence"/>
</dbReference>
<dbReference type="AlphaFoldDB" id="A0A1Q9CAX3"/>
<reference evidence="2 3" key="1">
    <citation type="submission" date="2016-02" db="EMBL/GenBank/DDBJ databases">
        <title>Genome analysis of coral dinoflagellate symbionts highlights evolutionary adaptations to a symbiotic lifestyle.</title>
        <authorList>
            <person name="Aranda M."/>
            <person name="Li Y."/>
            <person name="Liew Y.J."/>
            <person name="Baumgarten S."/>
            <person name="Simakov O."/>
            <person name="Wilson M."/>
            <person name="Piel J."/>
            <person name="Ashoor H."/>
            <person name="Bougouffa S."/>
            <person name="Bajic V.B."/>
            <person name="Ryu T."/>
            <person name="Ravasi T."/>
            <person name="Bayer T."/>
            <person name="Micklem G."/>
            <person name="Kim H."/>
            <person name="Bhak J."/>
            <person name="Lajeunesse T.C."/>
            <person name="Voolstra C.R."/>
        </authorList>
    </citation>
    <scope>NUCLEOTIDE SEQUENCE [LARGE SCALE GENOMIC DNA]</scope>
    <source>
        <strain evidence="2 3">CCMP2467</strain>
    </source>
</reference>
<name>A0A1Q9CAX3_SYMMI</name>
<comment type="caution">
    <text evidence="2">The sequence shown here is derived from an EMBL/GenBank/DDBJ whole genome shotgun (WGS) entry which is preliminary data.</text>
</comment>
<dbReference type="OrthoDB" id="415782at2759"/>
<protein>
    <submittedName>
        <fullName evidence="2">Uncharacterized protein</fullName>
    </submittedName>
</protein>
<gene>
    <name evidence="2" type="ORF">AK812_SmicGene39678</name>
</gene>
<evidence type="ECO:0000313" key="3">
    <source>
        <dbReference type="Proteomes" id="UP000186817"/>
    </source>
</evidence>
<organism evidence="2 3">
    <name type="scientific">Symbiodinium microadriaticum</name>
    <name type="common">Dinoflagellate</name>
    <name type="synonym">Zooxanthella microadriatica</name>
    <dbReference type="NCBI Taxonomy" id="2951"/>
    <lineage>
        <taxon>Eukaryota</taxon>
        <taxon>Sar</taxon>
        <taxon>Alveolata</taxon>
        <taxon>Dinophyceae</taxon>
        <taxon>Suessiales</taxon>
        <taxon>Symbiodiniaceae</taxon>
        <taxon>Symbiodinium</taxon>
    </lineage>
</organism>
<keyword evidence="1" id="KW-0732">Signal</keyword>
<evidence type="ECO:0000256" key="1">
    <source>
        <dbReference type="SAM" id="SignalP"/>
    </source>
</evidence>
<dbReference type="EMBL" id="LSRX01001430">
    <property type="protein sequence ID" value="OLP79967.1"/>
    <property type="molecule type" value="Genomic_DNA"/>
</dbReference>
<evidence type="ECO:0000313" key="2">
    <source>
        <dbReference type="EMBL" id="OLP79967.1"/>
    </source>
</evidence>
<accession>A0A1Q9CAX3</accession>
<feature type="signal peptide" evidence="1">
    <location>
        <begin position="1"/>
        <end position="26"/>
    </location>
</feature>